<dbReference type="AlphaFoldDB" id="A0A8J7JTK3"/>
<protein>
    <recommendedName>
        <fullName evidence="3">DUF559 domain-containing protein</fullName>
    </recommendedName>
</protein>
<gene>
    <name evidence="1" type="ORF">IQ247_14315</name>
</gene>
<organism evidence="1 2">
    <name type="scientific">Plectonema cf. radiosum LEGE 06105</name>
    <dbReference type="NCBI Taxonomy" id="945769"/>
    <lineage>
        <taxon>Bacteria</taxon>
        <taxon>Bacillati</taxon>
        <taxon>Cyanobacteriota</taxon>
        <taxon>Cyanophyceae</taxon>
        <taxon>Oscillatoriophycideae</taxon>
        <taxon>Oscillatoriales</taxon>
        <taxon>Microcoleaceae</taxon>
        <taxon>Plectonema</taxon>
    </lineage>
</organism>
<evidence type="ECO:0008006" key="3">
    <source>
        <dbReference type="Google" id="ProtNLM"/>
    </source>
</evidence>
<accession>A0A8J7JTK3</accession>
<dbReference type="RefSeq" id="WP_193921052.1">
    <property type="nucleotide sequence ID" value="NZ_JADEWL010000043.1"/>
</dbReference>
<comment type="caution">
    <text evidence="1">The sequence shown here is derived from an EMBL/GenBank/DDBJ whole genome shotgun (WGS) entry which is preliminary data.</text>
</comment>
<sequence length="241" mass="27843">MTNFTYEPPESKKFIHSLIKYFRQKYKDELAALLTYSSYEVFSTGRFSNIRWNEYDAILKFYVPIDYIQKFTEQIKKDLLDSSRQFFPSEVGYFISDLEIIPMLEAPPDDESSLSNSASLVSTGTIEHDGLRFRSSTEIKVYKALEKRNVLLFPNATAVLGGKGVKREPDSLVCQNGKWGILEVMGDQYHSSNTAMRDHNRARLFKDYGLFCIEFYDATRCYEKPDEVVDNFLEILSKATS</sequence>
<dbReference type="EMBL" id="JADEWL010000043">
    <property type="protein sequence ID" value="MBE9213824.1"/>
    <property type="molecule type" value="Genomic_DNA"/>
</dbReference>
<proteinExistence type="predicted"/>
<keyword evidence="2" id="KW-1185">Reference proteome</keyword>
<evidence type="ECO:0000313" key="2">
    <source>
        <dbReference type="Proteomes" id="UP000620559"/>
    </source>
</evidence>
<dbReference type="Proteomes" id="UP000620559">
    <property type="component" value="Unassembled WGS sequence"/>
</dbReference>
<evidence type="ECO:0000313" key="1">
    <source>
        <dbReference type="EMBL" id="MBE9213824.1"/>
    </source>
</evidence>
<name>A0A8J7JTK3_9CYAN</name>
<reference evidence="1" key="1">
    <citation type="submission" date="2020-10" db="EMBL/GenBank/DDBJ databases">
        <authorList>
            <person name="Castelo-Branco R."/>
            <person name="Eusebio N."/>
            <person name="Adriana R."/>
            <person name="Vieira A."/>
            <person name="Brugerolle De Fraissinette N."/>
            <person name="Rezende De Castro R."/>
            <person name="Schneider M.P."/>
            <person name="Vasconcelos V."/>
            <person name="Leao P.N."/>
        </authorList>
    </citation>
    <scope>NUCLEOTIDE SEQUENCE</scope>
    <source>
        <strain evidence="1">LEGE 06105</strain>
    </source>
</reference>